<evidence type="ECO:0000256" key="6">
    <source>
        <dbReference type="ARBA" id="ARBA00022898"/>
    </source>
</evidence>
<comment type="catalytic activity">
    <reaction evidence="1 10">
        <text>[(1-&gt;4)-alpha-D-glucosyl](n) + phosphate = [(1-&gt;4)-alpha-D-glucosyl](n-1) + alpha-D-glucose 1-phosphate</text>
        <dbReference type="Rhea" id="RHEA:41732"/>
        <dbReference type="Rhea" id="RHEA-COMP:9584"/>
        <dbReference type="Rhea" id="RHEA-COMP:9586"/>
        <dbReference type="ChEBI" id="CHEBI:15444"/>
        <dbReference type="ChEBI" id="CHEBI:43474"/>
        <dbReference type="ChEBI" id="CHEBI:58601"/>
        <dbReference type="EC" id="2.4.1.1"/>
    </reaction>
</comment>
<protein>
    <recommendedName>
        <fullName evidence="10">Alpha-1,4 glucan phosphorylase</fullName>
        <ecNumber evidence="10">2.4.1.1</ecNumber>
    </recommendedName>
</protein>
<proteinExistence type="inferred from homology"/>
<dbReference type="GO" id="GO:0005737">
    <property type="term" value="C:cytoplasm"/>
    <property type="evidence" value="ECO:0007669"/>
    <property type="project" value="TreeGrafter"/>
</dbReference>
<dbReference type="InterPro" id="IPR035090">
    <property type="entry name" value="Pyridoxal_P_attach_site"/>
</dbReference>
<gene>
    <name evidence="11" type="primary">malP</name>
    <name evidence="11" type="ORF">IMCC3135_12230</name>
</gene>
<dbReference type="GO" id="GO:0005980">
    <property type="term" value="P:glycogen catabolic process"/>
    <property type="evidence" value="ECO:0007669"/>
    <property type="project" value="TreeGrafter"/>
</dbReference>
<dbReference type="CDD" id="cd04300">
    <property type="entry name" value="GT35_Glycogen_Phosphorylase"/>
    <property type="match status" value="1"/>
</dbReference>
<name>A0A2Z2NZH1_9GAMM</name>
<dbReference type="EC" id="2.4.1.1" evidence="10"/>
<evidence type="ECO:0000256" key="8">
    <source>
        <dbReference type="ARBA" id="ARBA00025174"/>
    </source>
</evidence>
<dbReference type="InterPro" id="IPR000811">
    <property type="entry name" value="Glyco_trans_35"/>
</dbReference>
<comment type="function">
    <text evidence="10">Allosteric enzyme that catalyzes the rate-limiting step in glycogen catabolism, the phosphorolytic cleavage of glycogen to produce glucose-1-phosphate, and plays a central role in maintaining cellular and organismal glucose homeostasis.</text>
</comment>
<dbReference type="InterPro" id="IPR011833">
    <property type="entry name" value="Glycg_phsphrylas"/>
</dbReference>
<dbReference type="RefSeq" id="WP_088917836.1">
    <property type="nucleotide sequence ID" value="NZ_CP018632.1"/>
</dbReference>
<dbReference type="PANTHER" id="PTHR11468">
    <property type="entry name" value="GLYCOGEN PHOSPHORYLASE"/>
    <property type="match status" value="1"/>
</dbReference>
<keyword evidence="6 9" id="KW-0663">Pyridoxal phosphate</keyword>
<evidence type="ECO:0000256" key="7">
    <source>
        <dbReference type="ARBA" id="ARBA00023277"/>
    </source>
</evidence>
<comment type="cofactor">
    <cofactor evidence="2 10">
        <name>pyridoxal 5'-phosphate</name>
        <dbReference type="ChEBI" id="CHEBI:597326"/>
    </cofactor>
</comment>
<sequence length="841" mass="94357">MTSNTASKPTDALEARDLISAGNTWEDRLLSLQSDTQSLRDSVIRHLSQTLGRDVGNTSAQYLYKAVALSVRDRLMQRWLATRQTVEVDAPRQTCYLSMEYLMGRALRNAVHNLSLGEELGAALEELGLTLEKIEQLETDAGLGNGGLGRLAACFLDSCASLGLPVTGYGLRYRYGMFRQSIHEGHQIEHPDNWLNEGHIWELERPELSCSVRFGGRVELLTQEDGSVIHRWVDTDDVRAVPFDVPVPGYANGVVNTLRLWSSTATHEFNLSEFNAGGYTEAVSAKNSAENISMVLYPNDSSENGKALRLRQQYFLVSASLQDALRIWLLKNDGFTGFADAYCFQLNDTHPSLAVAELMRLLVDEHELSWDDAWSITTRVMAYTNHTLLPEALECWSLALIGGLLPRPTEIIQEINRRFLRELEEAMPAQLQQHAEMSIISFDEHPVVRMAHLAIVGSFSINGVAALHSRLLQEGLFKNFNTLWPERFNNKTNGVTQRRWLAYCNPLLSNLLDKVLGEQWVSQLEQLEQLAPMAESDTFQSHWNTIRRQNKQALAQLVAERSGVIVSPDMLFDVQVKRMHEYKRQLLCVLHAVHVYLDLLDGREHPPRFVLIAGKAAPGYYMAKSIIKLINNVAEVINNDERVEGKLKLVFLPDYNVSAMEVICPAADLSEQVSTAGKEASGTGNMKFMMNGAVTIGTLDGANVEIREAVGEANFFLFGLTVDQVDECRGNYSPADIIAGDERLSRLFAAFDDGMFDEGEPGLIRNVIDAARSAHDSWLTVADLPAYLDAQMQVEAVWENSAEWTRMSILNTAHSSRFSTDRTMRDYNRDIWRLQPMTLPE</sequence>
<comment type="function">
    <text evidence="8">Phosphorylase is an important allosteric enzyme in carbohydrate metabolism. Enzymes from different sources differ in their regulatory mechanisms and in their natural substrates. However, all known phosphorylases share catalytic and structural properties.</text>
</comment>
<evidence type="ECO:0000256" key="3">
    <source>
        <dbReference type="ARBA" id="ARBA00006047"/>
    </source>
</evidence>
<evidence type="ECO:0000313" key="11">
    <source>
        <dbReference type="EMBL" id="ASJ72534.1"/>
    </source>
</evidence>
<organism evidence="11 12">
    <name type="scientific">Granulosicoccus antarcticus IMCC3135</name>
    <dbReference type="NCBI Taxonomy" id="1192854"/>
    <lineage>
        <taxon>Bacteria</taxon>
        <taxon>Pseudomonadati</taxon>
        <taxon>Pseudomonadota</taxon>
        <taxon>Gammaproteobacteria</taxon>
        <taxon>Chromatiales</taxon>
        <taxon>Granulosicoccaceae</taxon>
        <taxon>Granulosicoccus</taxon>
    </lineage>
</organism>
<dbReference type="SUPFAM" id="SSF53756">
    <property type="entry name" value="UDP-Glycosyltransferase/glycogen phosphorylase"/>
    <property type="match status" value="1"/>
</dbReference>
<dbReference type="KEGG" id="gai:IMCC3135_12230"/>
<evidence type="ECO:0000256" key="1">
    <source>
        <dbReference type="ARBA" id="ARBA00001275"/>
    </source>
</evidence>
<dbReference type="Proteomes" id="UP000250079">
    <property type="component" value="Chromosome"/>
</dbReference>
<feature type="modified residue" description="N6-(pyridoxal phosphate)lysine" evidence="9">
    <location>
        <position position="687"/>
    </location>
</feature>
<keyword evidence="7 10" id="KW-0119">Carbohydrate metabolism</keyword>
<dbReference type="AlphaFoldDB" id="A0A2Z2NZH1"/>
<dbReference type="FunFam" id="3.40.50.2000:FF:000149">
    <property type="entry name" value="Glycogen phosphorylase, muscle form"/>
    <property type="match status" value="1"/>
</dbReference>
<dbReference type="PIRSF" id="PIRSF000460">
    <property type="entry name" value="Pprylas_GlgP"/>
    <property type="match status" value="1"/>
</dbReference>
<evidence type="ECO:0000256" key="10">
    <source>
        <dbReference type="RuleBase" id="RU000587"/>
    </source>
</evidence>
<dbReference type="Pfam" id="PF00343">
    <property type="entry name" value="Phosphorylase"/>
    <property type="match status" value="1"/>
</dbReference>
<evidence type="ECO:0000256" key="4">
    <source>
        <dbReference type="ARBA" id="ARBA00022676"/>
    </source>
</evidence>
<dbReference type="GO" id="GO:0030170">
    <property type="term" value="F:pyridoxal phosphate binding"/>
    <property type="evidence" value="ECO:0007669"/>
    <property type="project" value="InterPro"/>
</dbReference>
<accession>A0A2Z2NZH1</accession>
<keyword evidence="5 10" id="KW-0808">Transferase</keyword>
<dbReference type="PANTHER" id="PTHR11468:SF3">
    <property type="entry name" value="GLYCOGEN PHOSPHORYLASE, LIVER FORM"/>
    <property type="match status" value="1"/>
</dbReference>
<reference evidence="11 12" key="1">
    <citation type="submission" date="2016-12" db="EMBL/GenBank/DDBJ databases">
        <authorList>
            <person name="Song W.-J."/>
            <person name="Kurnit D.M."/>
        </authorList>
    </citation>
    <scope>NUCLEOTIDE SEQUENCE [LARGE SCALE GENOMIC DNA]</scope>
    <source>
        <strain evidence="11 12">IMCC3135</strain>
    </source>
</reference>
<keyword evidence="4 10" id="KW-0328">Glycosyltransferase</keyword>
<evidence type="ECO:0000256" key="5">
    <source>
        <dbReference type="ARBA" id="ARBA00022679"/>
    </source>
</evidence>
<dbReference type="NCBIfam" id="TIGR02093">
    <property type="entry name" value="P_ylase"/>
    <property type="match status" value="1"/>
</dbReference>
<dbReference type="PROSITE" id="PS00102">
    <property type="entry name" value="PHOSPHORYLASE"/>
    <property type="match status" value="1"/>
</dbReference>
<dbReference type="GO" id="GO:0008184">
    <property type="term" value="F:glycogen phosphorylase activity"/>
    <property type="evidence" value="ECO:0007669"/>
    <property type="project" value="InterPro"/>
</dbReference>
<evidence type="ECO:0000256" key="9">
    <source>
        <dbReference type="PIRSR" id="PIRSR000460-1"/>
    </source>
</evidence>
<dbReference type="OrthoDB" id="7229284at2"/>
<dbReference type="EMBL" id="CP018632">
    <property type="protein sequence ID" value="ASJ72534.1"/>
    <property type="molecule type" value="Genomic_DNA"/>
</dbReference>
<evidence type="ECO:0000256" key="2">
    <source>
        <dbReference type="ARBA" id="ARBA00001933"/>
    </source>
</evidence>
<keyword evidence="12" id="KW-1185">Reference proteome</keyword>
<comment type="similarity">
    <text evidence="3 10">Belongs to the glycogen phosphorylase family.</text>
</comment>
<dbReference type="Gene3D" id="3.40.50.2000">
    <property type="entry name" value="Glycogen Phosphorylase B"/>
    <property type="match status" value="2"/>
</dbReference>
<evidence type="ECO:0000313" key="12">
    <source>
        <dbReference type="Proteomes" id="UP000250079"/>
    </source>
</evidence>